<organism evidence="2 3">
    <name type="scientific">Trichodelitschia bisporula</name>
    <dbReference type="NCBI Taxonomy" id="703511"/>
    <lineage>
        <taxon>Eukaryota</taxon>
        <taxon>Fungi</taxon>
        <taxon>Dikarya</taxon>
        <taxon>Ascomycota</taxon>
        <taxon>Pezizomycotina</taxon>
        <taxon>Dothideomycetes</taxon>
        <taxon>Dothideomycetes incertae sedis</taxon>
        <taxon>Phaeotrichales</taxon>
        <taxon>Phaeotrichaceae</taxon>
        <taxon>Trichodelitschia</taxon>
    </lineage>
</organism>
<evidence type="ECO:0000313" key="2">
    <source>
        <dbReference type="EMBL" id="KAF2402155.1"/>
    </source>
</evidence>
<evidence type="ECO:0000256" key="1">
    <source>
        <dbReference type="SAM" id="MobiDB-lite"/>
    </source>
</evidence>
<feature type="compositionally biased region" description="Low complexity" evidence="1">
    <location>
        <begin position="129"/>
        <end position="139"/>
    </location>
</feature>
<sequence length="149" mass="16036">MCTMDLVKYANCGHAAEYTFNPCYFKGREDHMTVMYRTITTTPCAACEQSKVRSQRNTAFSETSGPSVPVQPGPNYSTIHFINYGACGHVGKLEVVQTGNGGPDRGYFLATATKDELCPACLPPKLAPQMPAPQMSAPQMPGPQLPTSG</sequence>
<protein>
    <submittedName>
        <fullName evidence="2">Uncharacterized protein</fullName>
    </submittedName>
</protein>
<gene>
    <name evidence="2" type="ORF">EJ06DRAFT_327658</name>
</gene>
<keyword evidence="3" id="KW-1185">Reference proteome</keyword>
<evidence type="ECO:0000313" key="3">
    <source>
        <dbReference type="Proteomes" id="UP000799640"/>
    </source>
</evidence>
<feature type="region of interest" description="Disordered" evidence="1">
    <location>
        <begin position="129"/>
        <end position="149"/>
    </location>
</feature>
<dbReference type="AlphaFoldDB" id="A0A6G1I2F1"/>
<name>A0A6G1I2F1_9PEZI</name>
<proteinExistence type="predicted"/>
<dbReference type="EMBL" id="ML996691">
    <property type="protein sequence ID" value="KAF2402155.1"/>
    <property type="molecule type" value="Genomic_DNA"/>
</dbReference>
<feature type="compositionally biased region" description="Pro residues" evidence="1">
    <location>
        <begin position="140"/>
        <end position="149"/>
    </location>
</feature>
<reference evidence="2" key="1">
    <citation type="journal article" date="2020" name="Stud. Mycol.">
        <title>101 Dothideomycetes genomes: a test case for predicting lifestyles and emergence of pathogens.</title>
        <authorList>
            <person name="Haridas S."/>
            <person name="Albert R."/>
            <person name="Binder M."/>
            <person name="Bloem J."/>
            <person name="Labutti K."/>
            <person name="Salamov A."/>
            <person name="Andreopoulos B."/>
            <person name="Baker S."/>
            <person name="Barry K."/>
            <person name="Bills G."/>
            <person name="Bluhm B."/>
            <person name="Cannon C."/>
            <person name="Castanera R."/>
            <person name="Culley D."/>
            <person name="Daum C."/>
            <person name="Ezra D."/>
            <person name="Gonzalez J."/>
            <person name="Henrissat B."/>
            <person name="Kuo A."/>
            <person name="Liang C."/>
            <person name="Lipzen A."/>
            <person name="Lutzoni F."/>
            <person name="Magnuson J."/>
            <person name="Mondo S."/>
            <person name="Nolan M."/>
            <person name="Ohm R."/>
            <person name="Pangilinan J."/>
            <person name="Park H.-J."/>
            <person name="Ramirez L."/>
            <person name="Alfaro M."/>
            <person name="Sun H."/>
            <person name="Tritt A."/>
            <person name="Yoshinaga Y."/>
            <person name="Zwiers L.-H."/>
            <person name="Turgeon B."/>
            <person name="Goodwin S."/>
            <person name="Spatafora J."/>
            <person name="Crous P."/>
            <person name="Grigoriev I."/>
        </authorList>
    </citation>
    <scope>NUCLEOTIDE SEQUENCE</scope>
    <source>
        <strain evidence="2">CBS 262.69</strain>
    </source>
</reference>
<accession>A0A6G1I2F1</accession>
<dbReference type="Proteomes" id="UP000799640">
    <property type="component" value="Unassembled WGS sequence"/>
</dbReference>